<proteinExistence type="predicted"/>
<name>X0XCF1_9ZZZZ</name>
<accession>X0XCF1</accession>
<sequence>MATTKSKKLKVAFRGVSHGTLDTIRIGVKAAVNQIMRDPMWDLIVGAQLQITLAVDPNAAGDVDGQTTMKHA</sequence>
<dbReference type="AlphaFoldDB" id="X0XCF1"/>
<comment type="caution">
    <text evidence="1">The sequence shown here is derived from an EMBL/GenBank/DDBJ whole genome shotgun (WGS) entry which is preliminary data.</text>
</comment>
<feature type="non-terminal residue" evidence="1">
    <location>
        <position position="72"/>
    </location>
</feature>
<reference evidence="1" key="1">
    <citation type="journal article" date="2014" name="Front. Microbiol.">
        <title>High frequency of phylogenetically diverse reductive dehalogenase-homologous genes in deep subseafloor sedimentary metagenomes.</title>
        <authorList>
            <person name="Kawai M."/>
            <person name="Futagami T."/>
            <person name="Toyoda A."/>
            <person name="Takaki Y."/>
            <person name="Nishi S."/>
            <person name="Hori S."/>
            <person name="Arai W."/>
            <person name="Tsubouchi T."/>
            <person name="Morono Y."/>
            <person name="Uchiyama I."/>
            <person name="Ito T."/>
            <person name="Fujiyama A."/>
            <person name="Inagaki F."/>
            <person name="Takami H."/>
        </authorList>
    </citation>
    <scope>NUCLEOTIDE SEQUENCE</scope>
    <source>
        <strain evidence="1">Expedition CK06-06</strain>
    </source>
</reference>
<evidence type="ECO:0000313" key="1">
    <source>
        <dbReference type="EMBL" id="GAG40869.1"/>
    </source>
</evidence>
<gene>
    <name evidence="1" type="ORF">S01H1_69621</name>
</gene>
<dbReference type="EMBL" id="BARS01046237">
    <property type="protein sequence ID" value="GAG40869.1"/>
    <property type="molecule type" value="Genomic_DNA"/>
</dbReference>
<protein>
    <submittedName>
        <fullName evidence="1">Uncharacterized protein</fullName>
    </submittedName>
</protein>
<organism evidence="1">
    <name type="scientific">marine sediment metagenome</name>
    <dbReference type="NCBI Taxonomy" id="412755"/>
    <lineage>
        <taxon>unclassified sequences</taxon>
        <taxon>metagenomes</taxon>
        <taxon>ecological metagenomes</taxon>
    </lineage>
</organism>